<dbReference type="CTD" id="118987"/>
<evidence type="ECO:0000256" key="3">
    <source>
        <dbReference type="ARBA" id="ARBA00022723"/>
    </source>
</evidence>
<feature type="domain" description="Phorbol-ester/DAG-type" evidence="9">
    <location>
        <begin position="614"/>
        <end position="664"/>
    </location>
</feature>
<dbReference type="Proteomes" id="UP000494040">
    <property type="component" value="Unassembled WGS sequence"/>
</dbReference>
<dbReference type="PROSITE" id="PS00479">
    <property type="entry name" value="ZF_DAG_PE_1"/>
    <property type="match status" value="1"/>
</dbReference>
<dbReference type="GO" id="GO:0008289">
    <property type="term" value="F:lipid binding"/>
    <property type="evidence" value="ECO:0007669"/>
    <property type="project" value="UniProtKB-KW"/>
</dbReference>
<dbReference type="EnsemblMetazoa" id="XM_014384478.2">
    <property type="protein sequence ID" value="XP_014239964.1"/>
    <property type="gene ID" value="LOC106661220"/>
</dbReference>
<evidence type="ECO:0008006" key="13">
    <source>
        <dbReference type="Google" id="ProtNLM"/>
    </source>
</evidence>
<dbReference type="InterPro" id="IPR002219">
    <property type="entry name" value="PKC_DAG/PE"/>
</dbReference>
<dbReference type="GO" id="GO:0051560">
    <property type="term" value="P:mitochondrial calcium ion homeostasis"/>
    <property type="evidence" value="ECO:0007669"/>
    <property type="project" value="InterPro"/>
</dbReference>
<evidence type="ECO:0000313" key="11">
    <source>
        <dbReference type="EnsemblMetazoa" id="XP_014239964.1"/>
    </source>
</evidence>
<evidence type="ECO:0000313" key="12">
    <source>
        <dbReference type="Proteomes" id="UP000494040"/>
    </source>
</evidence>
<dbReference type="OMA" id="TEPIIGH"/>
<keyword evidence="5" id="KW-0445">Lipid transport</keyword>
<reference evidence="11" key="1">
    <citation type="submission" date="2022-01" db="UniProtKB">
        <authorList>
            <consortium name="EnsemblMetazoa"/>
        </authorList>
    </citation>
    <scope>IDENTIFICATION</scope>
</reference>
<dbReference type="AlphaFoldDB" id="A0A8I6TB84"/>
<evidence type="ECO:0000256" key="6">
    <source>
        <dbReference type="ARBA" id="ARBA00023121"/>
    </source>
</evidence>
<dbReference type="InterPro" id="IPR031468">
    <property type="entry name" value="SMP_LBD"/>
</dbReference>
<dbReference type="GO" id="GO:1990456">
    <property type="term" value="P:mitochondrion-endoplasmic reticulum membrane tethering"/>
    <property type="evidence" value="ECO:0007669"/>
    <property type="project" value="InterPro"/>
</dbReference>
<dbReference type="SUPFAM" id="SSF49562">
    <property type="entry name" value="C2 domain (Calcium/lipid-binding domain, CaLB)"/>
    <property type="match status" value="1"/>
</dbReference>
<feature type="region of interest" description="Disordered" evidence="8">
    <location>
        <begin position="709"/>
        <end position="744"/>
    </location>
</feature>
<keyword evidence="6" id="KW-0446">Lipid-binding</keyword>
<dbReference type="GO" id="GO:0016020">
    <property type="term" value="C:membrane"/>
    <property type="evidence" value="ECO:0007669"/>
    <property type="project" value="UniProtKB-SubCell"/>
</dbReference>
<dbReference type="InterPro" id="IPR000008">
    <property type="entry name" value="C2_dom"/>
</dbReference>
<dbReference type="Pfam" id="PF26547">
    <property type="entry name" value="PDZD8_N"/>
    <property type="match status" value="1"/>
</dbReference>
<dbReference type="RefSeq" id="XP_014239964.1">
    <property type="nucleotide sequence ID" value="XM_014384478.2"/>
</dbReference>
<organism evidence="11 12">
    <name type="scientific">Cimex lectularius</name>
    <name type="common">Bed bug</name>
    <name type="synonym">Acanthia lectularia</name>
    <dbReference type="NCBI Taxonomy" id="79782"/>
    <lineage>
        <taxon>Eukaryota</taxon>
        <taxon>Metazoa</taxon>
        <taxon>Ecdysozoa</taxon>
        <taxon>Arthropoda</taxon>
        <taxon>Hexapoda</taxon>
        <taxon>Insecta</taxon>
        <taxon>Pterygota</taxon>
        <taxon>Neoptera</taxon>
        <taxon>Paraneoptera</taxon>
        <taxon>Hemiptera</taxon>
        <taxon>Heteroptera</taxon>
        <taxon>Panheteroptera</taxon>
        <taxon>Cimicomorpha</taxon>
        <taxon>Cimicidae</taxon>
        <taxon>Cimex</taxon>
    </lineage>
</organism>
<dbReference type="SMART" id="SM00109">
    <property type="entry name" value="C1"/>
    <property type="match status" value="1"/>
</dbReference>
<dbReference type="OrthoDB" id="10004596at2759"/>
<dbReference type="Pfam" id="PF00168">
    <property type="entry name" value="C2"/>
    <property type="match status" value="1"/>
</dbReference>
<sequence length="872" mass="96450">MFGTLVFFALVALSFASGVFITLLIQWYFFNVYINKKPFVGPATSPSISPFELPKILHNKGNLGKEAAGAVNSLLQFLFQECRNTKRVRKWFRRRLSLELEVLLTRTTTGKLFENIVLRDLDLGCHLPAIRSIEVKNLSIDSGTKLIEEVELCLDLEYLGGFQLSIDASMRLSKLAHVSVKVNELSGLAQLKFTRHPYTHWSFSFYNDPILQLAVESQFQGRSLPQINSIIASQIRKALKRVHTLPNFNIRYKPFFVKTELELLEENDVLEPPLGTMELTILEITRLTEVEGPIYCNVAIDNIAWIEMTQTGTASYLTVDASVTKQSGQLGVNFKQEFVSDKYQVCIIVESISNPLITDLKSGDVLMLVDGKSVQTLSALNKIIKQAPSKLLFRVERKIRNLVSPDLKINEGLDCSYGLRNRVGSGDKTDSDSSNPPSSSDSPAKRSSCGSPEHNKSLPHLSVCSEPDVEFNHLQFFTTKDAAFSKVITFNETFKFNVSPEHRYLNVSVWTRGVDKNTLLGHISLPVANCCPSTVGHYISTYSFLPPNPNLGYNSPLSTHPGFEPCLCYGDVLLSFSFASSVNQSLPIISNVNKTPPPVTITTPINEETAQVIQHNFKRTHFEKVTPCGFCFKKIWLKDALQCQECLMSCHKKCAVKAQAGPSCARSIVRRTSIQPEIIMTSPEENITQGGRTLSTLIANVATRGLKRAGSATSLAPPGMEGSMAGSISLPPSPNHSPSPSRKTSLVEEGLFSISAANGAEIDQALEYLLSLPNDENIMSMAKESGKTLYSHLPPDMRKSRIDDMISKLKEAIDSESLKRQALQREEVSAEDAATKAKVAFLVGKSEERLHALAVLMLHCCAGLQDHQDALN</sequence>
<dbReference type="InterPro" id="IPR035892">
    <property type="entry name" value="C2_domain_sf"/>
</dbReference>
<evidence type="ECO:0000256" key="7">
    <source>
        <dbReference type="ARBA" id="ARBA00023136"/>
    </source>
</evidence>
<name>A0A8I6TB84_CIMLE</name>
<accession>A0A8I6TB84</accession>
<dbReference type="InterPro" id="IPR036034">
    <property type="entry name" value="PDZ_sf"/>
</dbReference>
<dbReference type="Gene3D" id="2.30.42.10">
    <property type="match status" value="1"/>
</dbReference>
<dbReference type="PANTHER" id="PTHR21519:SF1">
    <property type="entry name" value="PDZ DOMAIN-CONTAINING PROTEIN 8"/>
    <property type="match status" value="1"/>
</dbReference>
<dbReference type="CDD" id="cd21674">
    <property type="entry name" value="SMP_PDZD8"/>
    <property type="match status" value="1"/>
</dbReference>
<dbReference type="InterPro" id="IPR058801">
    <property type="entry name" value="PDZD8_N"/>
</dbReference>
<dbReference type="GeneID" id="106661220"/>
<proteinExistence type="predicted"/>
<dbReference type="GO" id="GO:0044233">
    <property type="term" value="C:mitochondria-associated endoplasmic reticulum membrane contact site"/>
    <property type="evidence" value="ECO:0007669"/>
    <property type="project" value="InterPro"/>
</dbReference>
<evidence type="ECO:0000259" key="9">
    <source>
        <dbReference type="PROSITE" id="PS50081"/>
    </source>
</evidence>
<feature type="region of interest" description="Disordered" evidence="8">
    <location>
        <begin position="424"/>
        <end position="454"/>
    </location>
</feature>
<dbReference type="PANTHER" id="PTHR21519">
    <property type="entry name" value="PDZ DOMAIN-CONTAINING PROTEIN 8"/>
    <property type="match status" value="1"/>
</dbReference>
<protein>
    <recommendedName>
        <fullName evidence="13">PDZ domain-containing protein 8</fullName>
    </recommendedName>
</protein>
<evidence type="ECO:0000256" key="2">
    <source>
        <dbReference type="ARBA" id="ARBA00022448"/>
    </source>
</evidence>
<keyword evidence="7" id="KW-0472">Membrane</keyword>
<dbReference type="GO" id="GO:0006869">
    <property type="term" value="P:lipid transport"/>
    <property type="evidence" value="ECO:0007669"/>
    <property type="project" value="UniProtKB-KW"/>
</dbReference>
<evidence type="ECO:0000256" key="1">
    <source>
        <dbReference type="ARBA" id="ARBA00004370"/>
    </source>
</evidence>
<evidence type="ECO:0000256" key="4">
    <source>
        <dbReference type="ARBA" id="ARBA00022833"/>
    </source>
</evidence>
<dbReference type="SUPFAM" id="SSF57889">
    <property type="entry name" value="Cysteine-rich domain"/>
    <property type="match status" value="1"/>
</dbReference>
<evidence type="ECO:0000256" key="8">
    <source>
        <dbReference type="SAM" id="MobiDB-lite"/>
    </source>
</evidence>
<keyword evidence="12" id="KW-1185">Reference proteome</keyword>
<dbReference type="GO" id="GO:0005739">
    <property type="term" value="C:mitochondrion"/>
    <property type="evidence" value="ECO:0007669"/>
    <property type="project" value="GOC"/>
</dbReference>
<dbReference type="GO" id="GO:0046872">
    <property type="term" value="F:metal ion binding"/>
    <property type="evidence" value="ECO:0007669"/>
    <property type="project" value="UniProtKB-KW"/>
</dbReference>
<keyword evidence="3" id="KW-0479">Metal-binding</keyword>
<dbReference type="InterPro" id="IPR046349">
    <property type="entry name" value="C1-like_sf"/>
</dbReference>
<keyword evidence="2" id="KW-0813">Transport</keyword>
<evidence type="ECO:0000256" key="5">
    <source>
        <dbReference type="ARBA" id="ARBA00023055"/>
    </source>
</evidence>
<feature type="compositionally biased region" description="Low complexity" evidence="8">
    <location>
        <begin position="432"/>
        <end position="448"/>
    </location>
</feature>
<evidence type="ECO:0000259" key="10">
    <source>
        <dbReference type="PROSITE" id="PS51847"/>
    </source>
</evidence>
<dbReference type="KEGG" id="clec:106661220"/>
<keyword evidence="4" id="KW-0862">Zinc</keyword>
<feature type="domain" description="SMP-LTD" evidence="10">
    <location>
        <begin position="67"/>
        <end position="254"/>
    </location>
</feature>
<dbReference type="InterPro" id="IPR039275">
    <property type="entry name" value="PDZD8"/>
</dbReference>
<dbReference type="PROSITE" id="PS50081">
    <property type="entry name" value="ZF_DAG_PE_2"/>
    <property type="match status" value="1"/>
</dbReference>
<dbReference type="SUPFAM" id="SSF50156">
    <property type="entry name" value="PDZ domain-like"/>
    <property type="match status" value="1"/>
</dbReference>
<comment type="subcellular location">
    <subcellularLocation>
        <location evidence="1">Membrane</location>
    </subcellularLocation>
</comment>
<dbReference type="PROSITE" id="PS51847">
    <property type="entry name" value="SMP"/>
    <property type="match status" value="1"/>
</dbReference>
<dbReference type="Gene3D" id="2.60.40.150">
    <property type="entry name" value="C2 domain"/>
    <property type="match status" value="1"/>
</dbReference>
<dbReference type="Gene3D" id="3.30.60.20">
    <property type="match status" value="1"/>
</dbReference>